<accession>A0A855MF33</accession>
<evidence type="ECO:0000313" key="2">
    <source>
        <dbReference type="EMBL" id="QPK13953.1"/>
    </source>
</evidence>
<reference evidence="1" key="1">
    <citation type="submission" date="2017-12" db="EMBL/GenBank/DDBJ databases">
        <title>First report on the novel genomospecies/subspecies of Pectobacterium carotovorum in Russia.</title>
        <authorList>
            <person name="Shirshikov F.V."/>
            <person name="Miroshnikov K."/>
            <person name="Toshakov S.V."/>
            <person name="Kabanova A.P."/>
            <person name="Barannik A.P."/>
            <person name="Shneider M."/>
            <person name="Ignatov A.N."/>
            <person name="Miroshnikov K.A."/>
        </authorList>
    </citation>
    <scope>NUCLEOTIDE SEQUENCE [LARGE SCALE GENOMIC DNA]</scope>
    <source>
        <strain evidence="1">F131</strain>
    </source>
</reference>
<sequence>MPRLQSGCYIPFPDESYKVNAVNRRGKPFDMDAKALYLTWGHGKIFMNYAREKSAESYSTIEMPRDPDFLRLIAKKINELADLI</sequence>
<dbReference type="RefSeq" id="WP_127032194.1">
    <property type="nucleotide sequence ID" value="NZ_CAKLIN010000002.1"/>
</dbReference>
<proteinExistence type="predicted"/>
<evidence type="ECO:0000313" key="1">
    <source>
        <dbReference type="EMBL" id="POY48028.1"/>
    </source>
</evidence>
<organism evidence="1">
    <name type="scientific">Pectobacterium versatile</name>
    <dbReference type="NCBI Taxonomy" id="2488639"/>
    <lineage>
        <taxon>Bacteria</taxon>
        <taxon>Pseudomonadati</taxon>
        <taxon>Pseudomonadota</taxon>
        <taxon>Gammaproteobacteria</taxon>
        <taxon>Enterobacterales</taxon>
        <taxon>Pectobacteriaceae</taxon>
        <taxon>Pectobacterium</taxon>
    </lineage>
</organism>
<name>A0A855MF33_9GAMM</name>
<dbReference type="AlphaFoldDB" id="A0A855MF33"/>
<dbReference type="EMBL" id="PDVW01000050">
    <property type="protein sequence ID" value="POY48028.1"/>
    <property type="molecule type" value="Genomic_DNA"/>
</dbReference>
<protein>
    <submittedName>
        <fullName evidence="1">Uncharacterized protein</fullName>
    </submittedName>
</protein>
<dbReference type="EMBL" id="CP065030">
    <property type="protein sequence ID" value="QPK13953.1"/>
    <property type="molecule type" value="Genomic_DNA"/>
</dbReference>
<reference evidence="2 3" key="2">
    <citation type="submission" date="2020-11" db="EMBL/GenBank/DDBJ databases">
        <title>Complete genome sequence of Pectobacterium versatile F131.</title>
        <authorList>
            <person name="Shirshikov F.V."/>
            <person name="Miroshnikov K."/>
            <person name="Toshakov S.V."/>
            <person name="Kabanova A.P."/>
            <person name="Barannik A.P."/>
            <person name="Shneider M."/>
            <person name="Ignatov A.N."/>
            <person name="Miroshnikov K.A."/>
            <person name="Mikhailova Y.V."/>
            <person name="Shelenkov A."/>
            <person name="Yanushevich Y.G."/>
            <person name="Evseev P.V."/>
        </authorList>
    </citation>
    <scope>NUCLEOTIDE SEQUENCE [LARGE SCALE GENOMIC DNA]</scope>
    <source>
        <strain evidence="2 3">F131</strain>
    </source>
</reference>
<evidence type="ECO:0000313" key="3">
    <source>
        <dbReference type="Proteomes" id="UP000237284"/>
    </source>
</evidence>
<dbReference type="Proteomes" id="UP000237284">
    <property type="component" value="Chromosome"/>
</dbReference>
<gene>
    <name evidence="2" type="ORF">F131LOC_010955</name>
    <name evidence="1" type="ORF">F131LOC_04241</name>
</gene>